<sequence length="109" mass="11731">MTSSLDWVGWVTAALGAAQALDAVRRRLRKRLARRPPGAGIGTDRGTHFGTDSGTRGGTDFDAERVTPQRPCGRLVPWVVRYEAADGSALTVWTARPAPDGGREESGLW</sequence>
<reference evidence="2" key="2">
    <citation type="submission" date="2020-09" db="EMBL/GenBank/DDBJ databases">
        <authorList>
            <person name="Sun Q."/>
            <person name="Ohkuma M."/>
        </authorList>
    </citation>
    <scope>NUCLEOTIDE SEQUENCE</scope>
    <source>
        <strain evidence="2">JCM 4391</strain>
    </source>
</reference>
<dbReference type="RefSeq" id="WP_189552438.1">
    <property type="nucleotide sequence ID" value="NZ_BMTP01000011.1"/>
</dbReference>
<evidence type="ECO:0000313" key="2">
    <source>
        <dbReference type="EMBL" id="GGU49066.1"/>
    </source>
</evidence>
<proteinExistence type="predicted"/>
<protein>
    <submittedName>
        <fullName evidence="2">Uncharacterized protein</fullName>
    </submittedName>
</protein>
<evidence type="ECO:0000313" key="3">
    <source>
        <dbReference type="Proteomes" id="UP000636661"/>
    </source>
</evidence>
<keyword evidence="3" id="KW-1185">Reference proteome</keyword>
<dbReference type="EMBL" id="BMTP01000011">
    <property type="protein sequence ID" value="GGU49066.1"/>
    <property type="molecule type" value="Genomic_DNA"/>
</dbReference>
<feature type="region of interest" description="Disordered" evidence="1">
    <location>
        <begin position="33"/>
        <end position="67"/>
    </location>
</feature>
<organism evidence="2 3">
    <name type="scientific">Streptomyces lavendofoliae</name>
    <dbReference type="NCBI Taxonomy" id="67314"/>
    <lineage>
        <taxon>Bacteria</taxon>
        <taxon>Bacillati</taxon>
        <taxon>Actinomycetota</taxon>
        <taxon>Actinomycetes</taxon>
        <taxon>Kitasatosporales</taxon>
        <taxon>Streptomycetaceae</taxon>
        <taxon>Streptomyces</taxon>
    </lineage>
</organism>
<gene>
    <name evidence="2" type="ORF">GCM10010274_41950</name>
</gene>
<dbReference type="Proteomes" id="UP000636661">
    <property type="component" value="Unassembled WGS sequence"/>
</dbReference>
<comment type="caution">
    <text evidence="2">The sequence shown here is derived from an EMBL/GenBank/DDBJ whole genome shotgun (WGS) entry which is preliminary data.</text>
</comment>
<reference evidence="2" key="1">
    <citation type="journal article" date="2014" name="Int. J. Syst. Evol. Microbiol.">
        <title>Complete genome sequence of Corynebacterium casei LMG S-19264T (=DSM 44701T), isolated from a smear-ripened cheese.</title>
        <authorList>
            <consortium name="US DOE Joint Genome Institute (JGI-PGF)"/>
            <person name="Walter F."/>
            <person name="Albersmeier A."/>
            <person name="Kalinowski J."/>
            <person name="Ruckert C."/>
        </authorList>
    </citation>
    <scope>NUCLEOTIDE SEQUENCE</scope>
    <source>
        <strain evidence="2">JCM 4391</strain>
    </source>
</reference>
<accession>A0A918M5Y3</accession>
<evidence type="ECO:0000256" key="1">
    <source>
        <dbReference type="SAM" id="MobiDB-lite"/>
    </source>
</evidence>
<name>A0A918M5Y3_9ACTN</name>
<dbReference type="AlphaFoldDB" id="A0A918M5Y3"/>